<dbReference type="OrthoDB" id="255603at2"/>
<dbReference type="Proteomes" id="UP000245166">
    <property type="component" value="Unassembled WGS sequence"/>
</dbReference>
<keyword evidence="1 3" id="KW-0378">Hydrolase</keyword>
<comment type="caution">
    <text evidence="3">The sequence shown here is derived from an EMBL/GenBank/DDBJ whole genome shotgun (WGS) entry which is preliminary data.</text>
</comment>
<proteinExistence type="predicted"/>
<dbReference type="Pfam" id="PF20434">
    <property type="entry name" value="BD-FAE"/>
    <property type="match status" value="1"/>
</dbReference>
<feature type="domain" description="BD-FAE-like" evidence="2">
    <location>
        <begin position="28"/>
        <end position="206"/>
    </location>
</feature>
<evidence type="ECO:0000259" key="2">
    <source>
        <dbReference type="Pfam" id="PF20434"/>
    </source>
</evidence>
<reference evidence="3 4" key="1">
    <citation type="submission" date="2018-03" db="EMBL/GenBank/DDBJ databases">
        <title>Genome assembly of novel Miniimonas species PCH200.</title>
        <authorList>
            <person name="Thakur V."/>
            <person name="Kumar V."/>
            <person name="Singh D."/>
        </authorList>
    </citation>
    <scope>NUCLEOTIDE SEQUENCE [LARGE SCALE GENOMIC DNA]</scope>
    <source>
        <strain evidence="3 4">PCH200</strain>
    </source>
</reference>
<dbReference type="EMBL" id="PYHR01000002">
    <property type="protein sequence ID" value="PWD52512.1"/>
    <property type="molecule type" value="Genomic_DNA"/>
</dbReference>
<organism evidence="3 4">
    <name type="scientific">Serinibacter arcticus</name>
    <dbReference type="NCBI Taxonomy" id="1655435"/>
    <lineage>
        <taxon>Bacteria</taxon>
        <taxon>Bacillati</taxon>
        <taxon>Actinomycetota</taxon>
        <taxon>Actinomycetes</taxon>
        <taxon>Micrococcales</taxon>
        <taxon>Beutenbergiaceae</taxon>
        <taxon>Serinibacter</taxon>
    </lineage>
</organism>
<name>A0A2U2A019_9MICO</name>
<dbReference type="PANTHER" id="PTHR48081:SF33">
    <property type="entry name" value="KYNURENINE FORMAMIDASE"/>
    <property type="match status" value="1"/>
</dbReference>
<gene>
    <name evidence="3" type="ORF">C8046_11045</name>
</gene>
<dbReference type="GO" id="GO:0016787">
    <property type="term" value="F:hydrolase activity"/>
    <property type="evidence" value="ECO:0007669"/>
    <property type="project" value="UniProtKB-KW"/>
</dbReference>
<sequence length="249" mass="25472">MAAPTRITYGDDPSQYAELTRPVGDSKGVVVVIHGGFWQAQYEASLGQPLAASLAVNGWTAWNLEYRRVGNGGGYPATFDDVAAGIDALADVQGLDLRTVVTLGHSAGGHLAVWAAGRPALTGTSWADPAVRVTAAVSQAGLLDLATADASNLGGGAVRSLLGEPSGPRDDRDALADPTARLPLAVPVRCIHGRGDAIVPLSQSSDYVALATAAGADATLTEVDGDHFVVIDPASEAWALTLELLDALA</sequence>
<dbReference type="SUPFAM" id="SSF53474">
    <property type="entry name" value="alpha/beta-Hydrolases"/>
    <property type="match status" value="1"/>
</dbReference>
<protein>
    <submittedName>
        <fullName evidence="3">Alpha/beta hydrolase</fullName>
    </submittedName>
</protein>
<accession>A0A2U2A019</accession>
<keyword evidence="4" id="KW-1185">Reference proteome</keyword>
<evidence type="ECO:0000313" key="3">
    <source>
        <dbReference type="EMBL" id="PWD52512.1"/>
    </source>
</evidence>
<dbReference type="Gene3D" id="3.40.50.1820">
    <property type="entry name" value="alpha/beta hydrolase"/>
    <property type="match status" value="1"/>
</dbReference>
<dbReference type="AlphaFoldDB" id="A0A2U2A019"/>
<dbReference type="InterPro" id="IPR049492">
    <property type="entry name" value="BD-FAE-like_dom"/>
</dbReference>
<evidence type="ECO:0000256" key="1">
    <source>
        <dbReference type="ARBA" id="ARBA00022801"/>
    </source>
</evidence>
<dbReference type="InterPro" id="IPR029058">
    <property type="entry name" value="AB_hydrolase_fold"/>
</dbReference>
<dbReference type="InterPro" id="IPR050300">
    <property type="entry name" value="GDXG_lipolytic_enzyme"/>
</dbReference>
<evidence type="ECO:0000313" key="4">
    <source>
        <dbReference type="Proteomes" id="UP000245166"/>
    </source>
</evidence>
<dbReference type="PANTHER" id="PTHR48081">
    <property type="entry name" value="AB HYDROLASE SUPERFAMILY PROTEIN C4A8.06C"/>
    <property type="match status" value="1"/>
</dbReference>